<proteinExistence type="predicted"/>
<reference evidence="1" key="1">
    <citation type="submission" date="2018-05" db="EMBL/GenBank/DDBJ databases">
        <authorList>
            <person name="Lanie J.A."/>
            <person name="Ng W.-L."/>
            <person name="Kazmierczak K.M."/>
            <person name="Andrzejewski T.M."/>
            <person name="Davidsen T.M."/>
            <person name="Wayne K.J."/>
            <person name="Tettelin H."/>
            <person name="Glass J.I."/>
            <person name="Rusch D."/>
            <person name="Podicherti R."/>
            <person name="Tsui H.-C.T."/>
            <person name="Winkler M.E."/>
        </authorList>
    </citation>
    <scope>NUCLEOTIDE SEQUENCE</scope>
</reference>
<gene>
    <name evidence="1" type="ORF">METZ01_LOCUS317736</name>
</gene>
<evidence type="ECO:0000313" key="1">
    <source>
        <dbReference type="EMBL" id="SVC64882.1"/>
    </source>
</evidence>
<protein>
    <submittedName>
        <fullName evidence="1">Uncharacterized protein</fullName>
    </submittedName>
</protein>
<sequence>MHIAGKVFLGLGAVLLVLGLVMAGAGRNSLGDMGDVDVEGKTVWSGQNGVFTYDGMDTLMVFVPDTVRCDEFTITFSNDSGPTETKMDACTEDGSAPEGYADDPDGWYHMGTFGWEGESAGDYTLEANTEVNLLPMWEVIGEE</sequence>
<feature type="non-terminal residue" evidence="1">
    <location>
        <position position="143"/>
    </location>
</feature>
<organism evidence="1">
    <name type="scientific">marine metagenome</name>
    <dbReference type="NCBI Taxonomy" id="408172"/>
    <lineage>
        <taxon>unclassified sequences</taxon>
        <taxon>metagenomes</taxon>
        <taxon>ecological metagenomes</taxon>
    </lineage>
</organism>
<dbReference type="AlphaFoldDB" id="A0A382NYU6"/>
<name>A0A382NYU6_9ZZZZ</name>
<dbReference type="EMBL" id="UINC01102906">
    <property type="protein sequence ID" value="SVC64882.1"/>
    <property type="molecule type" value="Genomic_DNA"/>
</dbReference>
<accession>A0A382NYU6</accession>